<sequence length="945" mass="106465">MGAHLLSYGAVLAACLLAGLFRGDAFRLFDSHQNYLHLADSQLFDTQLTDSCLTDMRPLDRSATTAPVVDHVTSTVVLAMGESNLRTCAEDINLSDRAAALSLKSAQPITRRNIIFLDNTMCGEHLSALAVLLLERRLLLTCSSFPRLRHTCMGAIRVKPACVSSTLSLLHANHSIGAQAFCPATVTMVSKRCFYHLIAGHVVKSNFYRELQPHTAARWPNLISGSTPCNLLAKRHFQPIVRSTQRPTRPKSHFQSLARLISERVCLHQRNFPVMCTCLFSSSQIQDVRSIDIIVDERAQLVHTQRLKLKTQRAVLLAITKAYRTTFTEAIHVIAWEIPLNLQAMERRKLMQEAQGVSATKEMKTEARRETLLLWQERWDRSEKGRVAYDIIPYFIVSGRVNLSSTAGSLETGKIGEKSRKGKILDHGVYLGTMPSFTLSDSGKPRDCRTGRECKLDTPGCRAQRVCTAPHWSWQKHEGRVKPIPGYARSGFVGCDTMILPSPSYRPALVLRHPTFLGYGRRHHEYRRKLVGSQSLRGHQQRGLACETTANKCFCNVEERDGVMYDELDVTSRTWASGIFGKNSFSLSEFRGPVCAPGCEWSVSAVTEASEQGDMAPLQRDVPEVLKERRLTNRRAATAACITRTLCLLRARATAYNYHPPPYLRPPSGFDVNTASQKQSSDAHKTSYDRVKRCWGRKINIKASERVNVSVFAENKRPCPQDSTQPNPIFFFSAPPHHQRKPLQWWAESNISKNRIFCIRLLAGAVVVWWLDSSPSTMANQVRFPCPLPPFTADFPMWESCRKMSLSADFLGDLPFPPARAFRRCSILTRYTLIAGADSIAPRRNRRHASPSPLPGTMRSWPPDAPFWESRECRQRQDLLASQTSSRLLEFPIRLATTQKCSGDTGWRLSPPRRITRVGEDSRWRPKTLYILPQPSDRQSLTEAA</sequence>
<protein>
    <submittedName>
        <fullName evidence="1">Uncharacterized protein</fullName>
    </submittedName>
</protein>
<gene>
    <name evidence="1" type="ORF">PR048_003438</name>
</gene>
<comment type="caution">
    <text evidence="1">The sequence shown here is derived from an EMBL/GenBank/DDBJ whole genome shotgun (WGS) entry which is preliminary data.</text>
</comment>
<reference evidence="1 2" key="1">
    <citation type="submission" date="2023-02" db="EMBL/GenBank/DDBJ databases">
        <title>LHISI_Scaffold_Assembly.</title>
        <authorList>
            <person name="Stuart O.P."/>
            <person name="Cleave R."/>
            <person name="Magrath M.J.L."/>
            <person name="Mikheyev A.S."/>
        </authorList>
    </citation>
    <scope>NUCLEOTIDE SEQUENCE [LARGE SCALE GENOMIC DNA]</scope>
    <source>
        <strain evidence="1">Daus_M_001</strain>
        <tissue evidence="1">Leg muscle</tissue>
    </source>
</reference>
<keyword evidence="2" id="KW-1185">Reference proteome</keyword>
<dbReference type="EMBL" id="JARBHB010000001">
    <property type="protein sequence ID" value="KAJ8898078.1"/>
    <property type="molecule type" value="Genomic_DNA"/>
</dbReference>
<organism evidence="1 2">
    <name type="scientific">Dryococelus australis</name>
    <dbReference type="NCBI Taxonomy" id="614101"/>
    <lineage>
        <taxon>Eukaryota</taxon>
        <taxon>Metazoa</taxon>
        <taxon>Ecdysozoa</taxon>
        <taxon>Arthropoda</taxon>
        <taxon>Hexapoda</taxon>
        <taxon>Insecta</taxon>
        <taxon>Pterygota</taxon>
        <taxon>Neoptera</taxon>
        <taxon>Polyneoptera</taxon>
        <taxon>Phasmatodea</taxon>
        <taxon>Verophasmatodea</taxon>
        <taxon>Anareolatae</taxon>
        <taxon>Phasmatidae</taxon>
        <taxon>Eurycanthinae</taxon>
        <taxon>Dryococelus</taxon>
    </lineage>
</organism>
<evidence type="ECO:0000313" key="2">
    <source>
        <dbReference type="Proteomes" id="UP001159363"/>
    </source>
</evidence>
<proteinExistence type="predicted"/>
<accession>A0ABQ9IN37</accession>
<dbReference type="Proteomes" id="UP001159363">
    <property type="component" value="Chromosome 1"/>
</dbReference>
<name>A0ABQ9IN37_9NEOP</name>
<evidence type="ECO:0000313" key="1">
    <source>
        <dbReference type="EMBL" id="KAJ8898078.1"/>
    </source>
</evidence>